<evidence type="ECO:0000256" key="3">
    <source>
        <dbReference type="ARBA" id="ARBA00012239"/>
    </source>
</evidence>
<evidence type="ECO:0000256" key="5">
    <source>
        <dbReference type="ARBA" id="ARBA00022898"/>
    </source>
</evidence>
<dbReference type="InterPro" id="IPR000192">
    <property type="entry name" value="Aminotrans_V_dom"/>
</dbReference>
<accession>A0A1F7IL02</accession>
<dbReference type="PANTHER" id="PTHR43586:SF8">
    <property type="entry name" value="CYSTEINE DESULFURASE 1, CHLOROPLASTIC"/>
    <property type="match status" value="1"/>
</dbReference>
<organism evidence="9 10">
    <name type="scientific">Candidatus Roizmanbacteria bacterium RIFCSPLOWO2_01_FULL_38_11</name>
    <dbReference type="NCBI Taxonomy" id="1802060"/>
    <lineage>
        <taxon>Bacteria</taxon>
        <taxon>Candidatus Roizmaniibacteriota</taxon>
    </lineage>
</organism>
<dbReference type="InterPro" id="IPR015421">
    <property type="entry name" value="PyrdxlP-dep_Trfase_major"/>
</dbReference>
<dbReference type="GO" id="GO:0006534">
    <property type="term" value="P:cysteine metabolic process"/>
    <property type="evidence" value="ECO:0007669"/>
    <property type="project" value="InterPro"/>
</dbReference>
<dbReference type="CDD" id="cd06453">
    <property type="entry name" value="SufS_like"/>
    <property type="match status" value="1"/>
</dbReference>
<sequence>MKDIQSIRKDFPIFSHDPSLVYLDSTATSLKPQCVIDALTEYYARYSANVHRGIYDMSEKATLEYESARERVKDFINAQYSEEVIFVRNTTEAMNLIAYALGRKIVSEGDEIVTTIAEHHSNFVPWQQLAFENGAIFKVIQVMPEYDYKLHPEHISQVITRKTKMVALTYISNVLGVINPVRDITKAIRRANPETIIILDAAQASPHIQLDVQHLGVDFIAFSGHKMCGPTGIGVLWGRKELLKKMNPFMFGGNMIKKVSLNFTTYNDVPYLFEAGTPHIAGAIGLKAAIQYLETLNLKEIELYEYQLAKYAINELKKAFGDKIRFIGPTNSPNKIGICAFTFLDYH</sequence>
<comment type="caution">
    <text evidence="9">The sequence shown here is derived from an EMBL/GenBank/DDBJ whole genome shotgun (WGS) entry which is preliminary data.</text>
</comment>
<dbReference type="STRING" id="1802060.A2957_01790"/>
<comment type="cofactor">
    <cofactor evidence="1 7">
        <name>pyridoxal 5'-phosphate</name>
        <dbReference type="ChEBI" id="CHEBI:597326"/>
    </cofactor>
</comment>
<dbReference type="Pfam" id="PF00266">
    <property type="entry name" value="Aminotran_5"/>
    <property type="match status" value="1"/>
</dbReference>
<dbReference type="PROSITE" id="PS00595">
    <property type="entry name" value="AA_TRANSFER_CLASS_5"/>
    <property type="match status" value="1"/>
</dbReference>
<protein>
    <recommendedName>
        <fullName evidence="3">cysteine desulfurase</fullName>
        <ecNumber evidence="3">2.8.1.7</ecNumber>
    </recommendedName>
</protein>
<dbReference type="Proteomes" id="UP000179072">
    <property type="component" value="Unassembled WGS sequence"/>
</dbReference>
<keyword evidence="4" id="KW-0808">Transferase</keyword>
<dbReference type="Gene3D" id="3.90.1150.10">
    <property type="entry name" value="Aspartate Aminotransferase, domain 1"/>
    <property type="match status" value="1"/>
</dbReference>
<feature type="domain" description="Aminotransferase class V" evidence="8">
    <location>
        <begin position="21"/>
        <end position="347"/>
    </location>
</feature>
<dbReference type="PANTHER" id="PTHR43586">
    <property type="entry name" value="CYSTEINE DESULFURASE"/>
    <property type="match status" value="1"/>
</dbReference>
<comment type="catalytic activity">
    <reaction evidence="6">
        <text>(sulfur carrier)-H + L-cysteine = (sulfur carrier)-SH + L-alanine</text>
        <dbReference type="Rhea" id="RHEA:43892"/>
        <dbReference type="Rhea" id="RHEA-COMP:14737"/>
        <dbReference type="Rhea" id="RHEA-COMP:14739"/>
        <dbReference type="ChEBI" id="CHEBI:29917"/>
        <dbReference type="ChEBI" id="CHEBI:35235"/>
        <dbReference type="ChEBI" id="CHEBI:57972"/>
        <dbReference type="ChEBI" id="CHEBI:64428"/>
        <dbReference type="EC" id="2.8.1.7"/>
    </reaction>
</comment>
<dbReference type="GO" id="GO:0030170">
    <property type="term" value="F:pyridoxal phosphate binding"/>
    <property type="evidence" value="ECO:0007669"/>
    <property type="project" value="InterPro"/>
</dbReference>
<feature type="non-terminal residue" evidence="9">
    <location>
        <position position="347"/>
    </location>
</feature>
<proteinExistence type="inferred from homology"/>
<dbReference type="SUPFAM" id="SSF53383">
    <property type="entry name" value="PLP-dependent transferases"/>
    <property type="match status" value="1"/>
</dbReference>
<evidence type="ECO:0000313" key="10">
    <source>
        <dbReference type="Proteomes" id="UP000179072"/>
    </source>
</evidence>
<evidence type="ECO:0000256" key="1">
    <source>
        <dbReference type="ARBA" id="ARBA00001933"/>
    </source>
</evidence>
<evidence type="ECO:0000256" key="7">
    <source>
        <dbReference type="RuleBase" id="RU004504"/>
    </source>
</evidence>
<evidence type="ECO:0000256" key="6">
    <source>
        <dbReference type="ARBA" id="ARBA00050776"/>
    </source>
</evidence>
<name>A0A1F7IL02_9BACT</name>
<dbReference type="InterPro" id="IPR015424">
    <property type="entry name" value="PyrdxlP-dep_Trfase"/>
</dbReference>
<gene>
    <name evidence="9" type="ORF">A2957_01790</name>
</gene>
<dbReference type="InterPro" id="IPR015422">
    <property type="entry name" value="PyrdxlP-dep_Trfase_small"/>
</dbReference>
<keyword evidence="5" id="KW-0663">Pyridoxal phosphate</keyword>
<dbReference type="EC" id="2.8.1.7" evidence="3"/>
<dbReference type="AlphaFoldDB" id="A0A1F7IL02"/>
<evidence type="ECO:0000313" key="9">
    <source>
        <dbReference type="EMBL" id="OGK44047.1"/>
    </source>
</evidence>
<evidence type="ECO:0000256" key="2">
    <source>
        <dbReference type="ARBA" id="ARBA00010447"/>
    </source>
</evidence>
<dbReference type="InterPro" id="IPR020578">
    <property type="entry name" value="Aminotrans_V_PyrdxlP_BS"/>
</dbReference>
<evidence type="ECO:0000256" key="4">
    <source>
        <dbReference type="ARBA" id="ARBA00022679"/>
    </source>
</evidence>
<evidence type="ECO:0000259" key="8">
    <source>
        <dbReference type="Pfam" id="PF00266"/>
    </source>
</evidence>
<dbReference type="InterPro" id="IPR010970">
    <property type="entry name" value="Cys_dSase_SufS"/>
</dbReference>
<dbReference type="GO" id="GO:0031071">
    <property type="term" value="F:cysteine desulfurase activity"/>
    <property type="evidence" value="ECO:0007669"/>
    <property type="project" value="UniProtKB-EC"/>
</dbReference>
<comment type="similarity">
    <text evidence="2">Belongs to the class-V pyridoxal-phosphate-dependent aminotransferase family. Csd subfamily.</text>
</comment>
<dbReference type="Gene3D" id="3.40.640.10">
    <property type="entry name" value="Type I PLP-dependent aspartate aminotransferase-like (Major domain)"/>
    <property type="match status" value="1"/>
</dbReference>
<reference evidence="9 10" key="1">
    <citation type="journal article" date="2016" name="Nat. Commun.">
        <title>Thousands of microbial genomes shed light on interconnected biogeochemical processes in an aquifer system.</title>
        <authorList>
            <person name="Anantharaman K."/>
            <person name="Brown C.T."/>
            <person name="Hug L.A."/>
            <person name="Sharon I."/>
            <person name="Castelle C.J."/>
            <person name="Probst A.J."/>
            <person name="Thomas B.C."/>
            <person name="Singh A."/>
            <person name="Wilkins M.J."/>
            <person name="Karaoz U."/>
            <person name="Brodie E.L."/>
            <person name="Williams K.H."/>
            <person name="Hubbard S.S."/>
            <person name="Banfield J.F."/>
        </authorList>
    </citation>
    <scope>NUCLEOTIDE SEQUENCE [LARGE SCALE GENOMIC DNA]</scope>
</reference>
<dbReference type="EMBL" id="MGAK01000026">
    <property type="protein sequence ID" value="OGK44047.1"/>
    <property type="molecule type" value="Genomic_DNA"/>
</dbReference>